<dbReference type="GO" id="GO:0005840">
    <property type="term" value="C:ribosome"/>
    <property type="evidence" value="ECO:0007669"/>
    <property type="project" value="UniProtKB-KW"/>
</dbReference>
<dbReference type="InterPro" id="IPR028909">
    <property type="entry name" value="bL21-like"/>
</dbReference>
<dbReference type="HAMAP" id="MF_01363">
    <property type="entry name" value="Ribosomal_bL21"/>
    <property type="match status" value="1"/>
</dbReference>
<evidence type="ECO:0000256" key="2">
    <source>
        <dbReference type="ARBA" id="ARBA00022730"/>
    </source>
</evidence>
<name>A0AA49K022_9BACT</name>
<evidence type="ECO:0000313" key="10">
    <source>
        <dbReference type="Proteomes" id="UP001229955"/>
    </source>
</evidence>
<evidence type="ECO:0000313" key="8">
    <source>
        <dbReference type="EMBL" id="WKW12273.1"/>
    </source>
</evidence>
<dbReference type="InterPro" id="IPR001787">
    <property type="entry name" value="Ribosomal_bL21"/>
</dbReference>
<dbReference type="RefSeq" id="WP_367885150.1">
    <property type="nucleotide sequence ID" value="NZ_CP130612.1"/>
</dbReference>
<dbReference type="GO" id="GO:1990904">
    <property type="term" value="C:ribonucleoprotein complex"/>
    <property type="evidence" value="ECO:0007669"/>
    <property type="project" value="UniProtKB-KW"/>
</dbReference>
<evidence type="ECO:0000256" key="7">
    <source>
        <dbReference type="RuleBase" id="RU000562"/>
    </source>
</evidence>
<keyword evidence="5 6" id="KW-0687">Ribonucleoprotein</keyword>
<evidence type="ECO:0000256" key="4">
    <source>
        <dbReference type="ARBA" id="ARBA00022980"/>
    </source>
</evidence>
<evidence type="ECO:0000313" key="9">
    <source>
        <dbReference type="EMBL" id="WKW15181.1"/>
    </source>
</evidence>
<dbReference type="GO" id="GO:0019843">
    <property type="term" value="F:rRNA binding"/>
    <property type="evidence" value="ECO:0007669"/>
    <property type="project" value="UniProtKB-UniRule"/>
</dbReference>
<reference evidence="9" key="1">
    <citation type="submission" date="2023-07" db="EMBL/GenBank/DDBJ databases">
        <authorList>
            <person name="Haufschild T."/>
            <person name="Kallscheuer N."/>
            <person name="Hammer J."/>
            <person name="Kohn T."/>
            <person name="Kabuu M."/>
            <person name="Jogler M."/>
            <person name="Wohfarth N."/>
            <person name="Heuer A."/>
            <person name="Rohde M."/>
            <person name="van Teeseling M.C.F."/>
            <person name="Jogler C."/>
        </authorList>
    </citation>
    <scope>NUCLEOTIDE SEQUENCE</scope>
    <source>
        <strain evidence="8">Strain 138</strain>
        <strain evidence="9">Strain 318</strain>
    </source>
</reference>
<evidence type="ECO:0000256" key="3">
    <source>
        <dbReference type="ARBA" id="ARBA00022884"/>
    </source>
</evidence>
<dbReference type="SUPFAM" id="SSF141091">
    <property type="entry name" value="L21p-like"/>
    <property type="match status" value="1"/>
</dbReference>
<dbReference type="PROSITE" id="PS01169">
    <property type="entry name" value="RIBOSOMAL_L21"/>
    <property type="match status" value="1"/>
</dbReference>
<dbReference type="PANTHER" id="PTHR21349:SF0">
    <property type="entry name" value="LARGE RIBOSOMAL SUBUNIT PROTEIN BL21M"/>
    <property type="match status" value="1"/>
</dbReference>
<dbReference type="PANTHER" id="PTHR21349">
    <property type="entry name" value="50S RIBOSOMAL PROTEIN L21"/>
    <property type="match status" value="1"/>
</dbReference>
<dbReference type="GO" id="GO:0006412">
    <property type="term" value="P:translation"/>
    <property type="evidence" value="ECO:0007669"/>
    <property type="project" value="UniProtKB-UniRule"/>
</dbReference>
<keyword evidence="2 6" id="KW-0699">rRNA-binding</keyword>
<dbReference type="InterPro" id="IPR018258">
    <property type="entry name" value="Ribosomal_bL21_CS"/>
</dbReference>
<comment type="similarity">
    <text evidence="1 6 7">Belongs to the bacterial ribosomal protein bL21 family.</text>
</comment>
<dbReference type="Pfam" id="PF00829">
    <property type="entry name" value="Ribosomal_L21p"/>
    <property type="match status" value="1"/>
</dbReference>
<dbReference type="AlphaFoldDB" id="A0AA49K022"/>
<comment type="subunit">
    <text evidence="6">Part of the 50S ribosomal subunit. Contacts protein L20.</text>
</comment>
<proteinExistence type="inferred from homology"/>
<keyword evidence="10" id="KW-1185">Reference proteome</keyword>
<accession>A0AA49K022</accession>
<evidence type="ECO:0000256" key="6">
    <source>
        <dbReference type="HAMAP-Rule" id="MF_01363"/>
    </source>
</evidence>
<dbReference type="EMBL" id="CP130612">
    <property type="protein sequence ID" value="WKW12273.1"/>
    <property type="molecule type" value="Genomic_DNA"/>
</dbReference>
<protein>
    <recommendedName>
        <fullName evidence="6">Large ribosomal subunit protein bL21</fullName>
    </recommendedName>
</protein>
<keyword evidence="3 6" id="KW-0694">RNA-binding</keyword>
<evidence type="ECO:0000256" key="1">
    <source>
        <dbReference type="ARBA" id="ARBA00008563"/>
    </source>
</evidence>
<dbReference type="Proteomes" id="UP001229955">
    <property type="component" value="Chromosome"/>
</dbReference>
<sequence>MSYAIFRSGGKQFRAEKGSTLRLPTLPGEAGATVEFNEVLLGSDGSAVKVGVPTLKGATVTAEIVKHGLGDKIIVFKFKRRKNYARKQGHRQGFTEVRIRDITLG</sequence>
<dbReference type="InterPro" id="IPR036164">
    <property type="entry name" value="bL21-like_sf"/>
</dbReference>
<dbReference type="KEGG" id="pspc:Strain318_001557"/>
<evidence type="ECO:0000256" key="5">
    <source>
        <dbReference type="ARBA" id="ARBA00023274"/>
    </source>
</evidence>
<dbReference type="GO" id="GO:0005737">
    <property type="term" value="C:cytoplasm"/>
    <property type="evidence" value="ECO:0007669"/>
    <property type="project" value="UniProtKB-ARBA"/>
</dbReference>
<comment type="function">
    <text evidence="6 7">This protein binds to 23S rRNA in the presence of protein L20.</text>
</comment>
<keyword evidence="4 6" id="KW-0689">Ribosomal protein</keyword>
<dbReference type="NCBIfam" id="TIGR00061">
    <property type="entry name" value="L21"/>
    <property type="match status" value="1"/>
</dbReference>
<dbReference type="EMBL" id="CP130613">
    <property type="protein sequence ID" value="WKW15181.1"/>
    <property type="molecule type" value="Genomic_DNA"/>
</dbReference>
<dbReference type="GO" id="GO:0003735">
    <property type="term" value="F:structural constituent of ribosome"/>
    <property type="evidence" value="ECO:0007669"/>
    <property type="project" value="InterPro"/>
</dbReference>
<gene>
    <name evidence="6 9" type="primary">rplU</name>
    <name evidence="8" type="ORF">Strain138_001557</name>
    <name evidence="9" type="ORF">Strain318_001557</name>
</gene>
<accession>A0AA49JV97</accession>
<organism evidence="9 10">
    <name type="scientific">Pseudogemmatithrix spongiicola</name>
    <dbReference type="NCBI Taxonomy" id="3062599"/>
    <lineage>
        <taxon>Bacteria</taxon>
        <taxon>Pseudomonadati</taxon>
        <taxon>Gemmatimonadota</taxon>
        <taxon>Gemmatimonadia</taxon>
        <taxon>Gemmatimonadales</taxon>
        <taxon>Gemmatimonadaceae</taxon>
        <taxon>Pseudogemmatithrix</taxon>
    </lineage>
</organism>